<sequence>MVAIEAALKIAPENDYSMKMKGLLLRSMGSADETNSYYAHLAATYPDRKWISKAWWTYIDEEIQYASAVKVLTEALRRDPLNENLLSYYYGTCLWTGSECPPLFPERRTSYPELSCQDALELMGEHFDYLGDKLLEAGLRTVGELYEQEYERSKYGIQALHLGQTAALQGDPSNSAERFIVVNRVFDCIFPEKYICPLYIAQPGDDPEKRVQANIFTSELRRNLVDLAHVHLN</sequence>
<keyword evidence="2" id="KW-1185">Reference proteome</keyword>
<proteinExistence type="predicted"/>
<dbReference type="Gene3D" id="1.25.40.1040">
    <property type="match status" value="1"/>
</dbReference>
<evidence type="ECO:0000313" key="1">
    <source>
        <dbReference type="EMBL" id="SLN47352.1"/>
    </source>
</evidence>
<organism evidence="1 2">
    <name type="scientific">Ruegeria meonggei</name>
    <dbReference type="NCBI Taxonomy" id="1446476"/>
    <lineage>
        <taxon>Bacteria</taxon>
        <taxon>Pseudomonadati</taxon>
        <taxon>Pseudomonadota</taxon>
        <taxon>Alphaproteobacteria</taxon>
        <taxon>Rhodobacterales</taxon>
        <taxon>Roseobacteraceae</taxon>
        <taxon>Ruegeria</taxon>
    </lineage>
</organism>
<dbReference type="EMBL" id="FWFP01000005">
    <property type="protein sequence ID" value="SLN47352.1"/>
    <property type="molecule type" value="Genomic_DNA"/>
</dbReference>
<reference evidence="2" key="1">
    <citation type="submission" date="2017-03" db="EMBL/GenBank/DDBJ databases">
        <authorList>
            <person name="Rodrigo-Torres L."/>
            <person name="Arahal R.D."/>
            <person name="Lucena T."/>
        </authorList>
    </citation>
    <scope>NUCLEOTIDE SEQUENCE [LARGE SCALE GENOMIC DNA]</scope>
    <source>
        <strain evidence="2">CECT 8411</strain>
    </source>
</reference>
<protein>
    <recommendedName>
        <fullName evidence="3">Tetratricopeptide repeat protein</fullName>
    </recommendedName>
</protein>
<accession>A0A1X6ZCT4</accession>
<name>A0A1X6ZCT4_9RHOB</name>
<dbReference type="Proteomes" id="UP000193778">
    <property type="component" value="Unassembled WGS sequence"/>
</dbReference>
<evidence type="ECO:0000313" key="2">
    <source>
        <dbReference type="Proteomes" id="UP000193778"/>
    </source>
</evidence>
<gene>
    <name evidence="1" type="ORF">RUM8411_02239</name>
</gene>
<evidence type="ECO:0008006" key="3">
    <source>
        <dbReference type="Google" id="ProtNLM"/>
    </source>
</evidence>
<dbReference type="AlphaFoldDB" id="A0A1X6ZCT4"/>